<dbReference type="Proteomes" id="UP000789901">
    <property type="component" value="Unassembled WGS sequence"/>
</dbReference>
<dbReference type="Gene3D" id="1.10.510.10">
    <property type="entry name" value="Transferase(Phosphotransferase) domain 1"/>
    <property type="match status" value="1"/>
</dbReference>
<evidence type="ECO:0000313" key="2">
    <source>
        <dbReference type="Proteomes" id="UP000789901"/>
    </source>
</evidence>
<sequence>MHNILHGLRPAIPSYVPKLIAKLIMKCWDTRPNNRPTSEEIYDIIRIWNNDVLEDNSTEIVAQIKECEEISNNFSPEEYYYKTHPEAKYTSQFIEYTNHQLPLNALDYDEKHEVLDENIQYIQEKDDDLIIACHVERN</sequence>
<dbReference type="InterPro" id="IPR011009">
    <property type="entry name" value="Kinase-like_dom_sf"/>
</dbReference>
<name>A0ABM8W070_GIGMA</name>
<keyword evidence="2" id="KW-1185">Reference proteome</keyword>
<dbReference type="EMBL" id="CAJVQB010000479">
    <property type="protein sequence ID" value="CAG8491323.1"/>
    <property type="molecule type" value="Genomic_DNA"/>
</dbReference>
<dbReference type="SUPFAM" id="SSF56112">
    <property type="entry name" value="Protein kinase-like (PK-like)"/>
    <property type="match status" value="1"/>
</dbReference>
<accession>A0ABM8W070</accession>
<proteinExistence type="predicted"/>
<reference evidence="1 2" key="1">
    <citation type="submission" date="2021-06" db="EMBL/GenBank/DDBJ databases">
        <authorList>
            <person name="Kallberg Y."/>
            <person name="Tangrot J."/>
            <person name="Rosling A."/>
        </authorList>
    </citation>
    <scope>NUCLEOTIDE SEQUENCE [LARGE SCALE GENOMIC DNA]</scope>
    <source>
        <strain evidence="1 2">120-4 pot B 10/14</strain>
    </source>
</reference>
<comment type="caution">
    <text evidence="1">The sequence shown here is derived from an EMBL/GenBank/DDBJ whole genome shotgun (WGS) entry which is preliminary data.</text>
</comment>
<gene>
    <name evidence="1" type="ORF">GMARGA_LOCUS1731</name>
</gene>
<evidence type="ECO:0000313" key="1">
    <source>
        <dbReference type="EMBL" id="CAG8491323.1"/>
    </source>
</evidence>
<protein>
    <submittedName>
        <fullName evidence="1">20991_t:CDS:1</fullName>
    </submittedName>
</protein>
<organism evidence="1 2">
    <name type="scientific">Gigaspora margarita</name>
    <dbReference type="NCBI Taxonomy" id="4874"/>
    <lineage>
        <taxon>Eukaryota</taxon>
        <taxon>Fungi</taxon>
        <taxon>Fungi incertae sedis</taxon>
        <taxon>Mucoromycota</taxon>
        <taxon>Glomeromycotina</taxon>
        <taxon>Glomeromycetes</taxon>
        <taxon>Diversisporales</taxon>
        <taxon>Gigasporaceae</taxon>
        <taxon>Gigaspora</taxon>
    </lineage>
</organism>